<dbReference type="PANTHER" id="PTHR32338">
    <property type="entry name" value="N-ACETYL-GAMMA-GLUTAMYL-PHOSPHATE REDUCTASE, CHLOROPLASTIC-RELATED-RELATED"/>
    <property type="match status" value="1"/>
</dbReference>
<proteinExistence type="predicted"/>
<evidence type="ECO:0000313" key="2">
    <source>
        <dbReference type="Proteomes" id="UP000824028"/>
    </source>
</evidence>
<comment type="caution">
    <text evidence="1">The sequence shown here is derived from an EMBL/GenBank/DDBJ whole genome shotgun (WGS) entry which is preliminary data.</text>
</comment>
<reference evidence="1" key="1">
    <citation type="journal article" date="2021" name="PeerJ">
        <title>Extensive microbial diversity within the chicken gut microbiome revealed by metagenomics and culture.</title>
        <authorList>
            <person name="Gilroy R."/>
            <person name="Ravi A."/>
            <person name="Getino M."/>
            <person name="Pursley I."/>
            <person name="Horton D.L."/>
            <person name="Alikhan N.F."/>
            <person name="Baker D."/>
            <person name="Gharbi K."/>
            <person name="Hall N."/>
            <person name="Watson M."/>
            <person name="Adriaenssens E.M."/>
            <person name="Foster-Nyarko E."/>
            <person name="Jarju S."/>
            <person name="Secka A."/>
            <person name="Antonio M."/>
            <person name="Oren A."/>
            <person name="Chaudhuri R.R."/>
            <person name="La Ragione R."/>
            <person name="Hildebrand F."/>
            <person name="Pallen M.J."/>
        </authorList>
    </citation>
    <scope>NUCLEOTIDE SEQUENCE</scope>
    <source>
        <strain evidence="1">ChiHjej9B8-1298</strain>
    </source>
</reference>
<organism evidence="1 2">
    <name type="scientific">Candidatus Bacteroides merdigallinarum</name>
    <dbReference type="NCBI Taxonomy" id="2838473"/>
    <lineage>
        <taxon>Bacteria</taxon>
        <taxon>Pseudomonadati</taxon>
        <taxon>Bacteroidota</taxon>
        <taxon>Bacteroidia</taxon>
        <taxon>Bacteroidales</taxon>
        <taxon>Bacteroidaceae</taxon>
        <taxon>Bacteroides</taxon>
    </lineage>
</organism>
<name>A0A9D2EAZ3_9BACE</name>
<dbReference type="PANTHER" id="PTHR32338:SF10">
    <property type="entry name" value="N-ACETYL-GAMMA-GLUTAMYL-PHOSPHATE REDUCTASE, CHLOROPLASTIC-RELATED"/>
    <property type="match status" value="1"/>
</dbReference>
<evidence type="ECO:0000313" key="1">
    <source>
        <dbReference type="EMBL" id="HIZ33975.1"/>
    </source>
</evidence>
<dbReference type="Gene3D" id="3.40.50.720">
    <property type="entry name" value="NAD(P)-binding Rossmann-like Domain"/>
    <property type="match status" value="1"/>
</dbReference>
<dbReference type="Proteomes" id="UP000824028">
    <property type="component" value="Unassembled WGS sequence"/>
</dbReference>
<reference evidence="1" key="2">
    <citation type="submission" date="2021-04" db="EMBL/GenBank/DDBJ databases">
        <authorList>
            <person name="Gilroy R."/>
        </authorList>
    </citation>
    <scope>NUCLEOTIDE SEQUENCE</scope>
    <source>
        <strain evidence="1">ChiHjej9B8-1298</strain>
    </source>
</reference>
<accession>A0A9D2EAZ3</accession>
<gene>
    <name evidence="1" type="ORF">H9814_10665</name>
</gene>
<sequence>NIDLKQVVNTNKCLLHLEKHGDKLLIISCIDNLLKGASGQAVHNMNLMFNLEETVGLRLKPSAF</sequence>
<dbReference type="AlphaFoldDB" id="A0A9D2EAZ3"/>
<dbReference type="InterPro" id="IPR050085">
    <property type="entry name" value="AGPR"/>
</dbReference>
<feature type="non-terminal residue" evidence="1">
    <location>
        <position position="1"/>
    </location>
</feature>
<dbReference type="EMBL" id="DXBX01000088">
    <property type="protein sequence ID" value="HIZ33975.1"/>
    <property type="molecule type" value="Genomic_DNA"/>
</dbReference>
<dbReference type="Gene3D" id="3.30.360.10">
    <property type="entry name" value="Dihydrodipicolinate Reductase, domain 2"/>
    <property type="match status" value="1"/>
</dbReference>
<protein>
    <submittedName>
        <fullName evidence="1">N-acetyl-gamma-glutamyl-phosphate reductase</fullName>
    </submittedName>
</protein>